<reference evidence="2" key="1">
    <citation type="submission" date="2020-05" db="EMBL/GenBank/DDBJ databases">
        <title>Mycena genomes resolve the evolution of fungal bioluminescence.</title>
        <authorList>
            <person name="Tsai I.J."/>
        </authorList>
    </citation>
    <scope>NUCLEOTIDE SEQUENCE</scope>
    <source>
        <strain evidence="2">160909Yilan</strain>
    </source>
</reference>
<dbReference type="GO" id="GO:0008104">
    <property type="term" value="P:intracellular protein localization"/>
    <property type="evidence" value="ECO:0007669"/>
    <property type="project" value="TreeGrafter"/>
</dbReference>
<dbReference type="Proteomes" id="UP000623467">
    <property type="component" value="Unassembled WGS sequence"/>
</dbReference>
<dbReference type="PANTHER" id="PTHR21663">
    <property type="entry name" value="HYPOTHETICAL HEAT DOMAIN-CONTAINING"/>
    <property type="match status" value="1"/>
</dbReference>
<gene>
    <name evidence="2" type="ORF">MSAN_00918000</name>
</gene>
<evidence type="ECO:0000313" key="3">
    <source>
        <dbReference type="Proteomes" id="UP000623467"/>
    </source>
</evidence>
<dbReference type="GO" id="GO:0005829">
    <property type="term" value="C:cytosol"/>
    <property type="evidence" value="ECO:0007669"/>
    <property type="project" value="GOC"/>
</dbReference>
<feature type="compositionally biased region" description="Low complexity" evidence="1">
    <location>
        <begin position="185"/>
        <end position="200"/>
    </location>
</feature>
<sequence>MLTPTPTRTHICTRQCTRPPFPSAPKIFSSHLRTAGDRVGRYLAGRRHPLVQPCMIWKSPCHTHHQHVALVKKSASGNESRMCSLHSDGDKYVPGQTSRHRRSIIDAAAAIAVPDITSHHDHDTSLPHDSHTITAFSVIGDLMKVFGSQVRQNVLSLCGSEVQIVYVFHGRNHHDSSEDVEILKSAPSASSQPSTSSADPHLCPAPLPPTEAVLVTALCEVAGLLRQLGNAPPPVQDTVAEPLVTLSHPSHTVRVNTAWALRCFCFSTPLHLPKTILTVMELLQRDLASLLTPSAPADVSLRALGHAYGLAALVSAIPA</sequence>
<proteinExistence type="predicted"/>
<organism evidence="2 3">
    <name type="scientific">Mycena sanguinolenta</name>
    <dbReference type="NCBI Taxonomy" id="230812"/>
    <lineage>
        <taxon>Eukaryota</taxon>
        <taxon>Fungi</taxon>
        <taxon>Dikarya</taxon>
        <taxon>Basidiomycota</taxon>
        <taxon>Agaricomycotina</taxon>
        <taxon>Agaricomycetes</taxon>
        <taxon>Agaricomycetidae</taxon>
        <taxon>Agaricales</taxon>
        <taxon>Marasmiineae</taxon>
        <taxon>Mycenaceae</taxon>
        <taxon>Mycena</taxon>
    </lineage>
</organism>
<feature type="region of interest" description="Disordered" evidence="1">
    <location>
        <begin position="178"/>
        <end position="202"/>
    </location>
</feature>
<dbReference type="OrthoDB" id="10655678at2759"/>
<dbReference type="GO" id="GO:0030139">
    <property type="term" value="C:endocytic vesicle"/>
    <property type="evidence" value="ECO:0007669"/>
    <property type="project" value="TreeGrafter"/>
</dbReference>
<dbReference type="AlphaFoldDB" id="A0A8H6YWP5"/>
<dbReference type="GO" id="GO:0005794">
    <property type="term" value="C:Golgi apparatus"/>
    <property type="evidence" value="ECO:0007669"/>
    <property type="project" value="TreeGrafter"/>
</dbReference>
<dbReference type="GO" id="GO:0016020">
    <property type="term" value="C:membrane"/>
    <property type="evidence" value="ECO:0007669"/>
    <property type="project" value="TreeGrafter"/>
</dbReference>
<evidence type="ECO:0000256" key="1">
    <source>
        <dbReference type="SAM" id="MobiDB-lite"/>
    </source>
</evidence>
<accession>A0A8H6YWP5</accession>
<comment type="caution">
    <text evidence="2">The sequence shown here is derived from an EMBL/GenBank/DDBJ whole genome shotgun (WGS) entry which is preliminary data.</text>
</comment>
<protein>
    <submittedName>
        <fullName evidence="2">Clathrin-coated vesicle protein</fullName>
    </submittedName>
</protein>
<dbReference type="InterPro" id="IPR040108">
    <property type="entry name" value="Laa1/Sip1/HEATR5"/>
</dbReference>
<dbReference type="PANTHER" id="PTHR21663:SF0">
    <property type="entry name" value="HEAT REPEAT-CONTAINING PROTEIN 5B"/>
    <property type="match status" value="1"/>
</dbReference>
<dbReference type="GO" id="GO:0042147">
    <property type="term" value="P:retrograde transport, endosome to Golgi"/>
    <property type="evidence" value="ECO:0007669"/>
    <property type="project" value="TreeGrafter"/>
</dbReference>
<evidence type="ECO:0000313" key="2">
    <source>
        <dbReference type="EMBL" id="KAF7366602.1"/>
    </source>
</evidence>
<keyword evidence="3" id="KW-1185">Reference proteome</keyword>
<dbReference type="GO" id="GO:0006897">
    <property type="term" value="P:endocytosis"/>
    <property type="evidence" value="ECO:0007669"/>
    <property type="project" value="TreeGrafter"/>
</dbReference>
<name>A0A8H6YWP5_9AGAR</name>
<dbReference type="EMBL" id="JACAZH010000006">
    <property type="protein sequence ID" value="KAF7366602.1"/>
    <property type="molecule type" value="Genomic_DNA"/>
</dbReference>